<name>A0A8F9TSS7_9BACT</name>
<dbReference type="InterPro" id="IPR036237">
    <property type="entry name" value="Xyl_isomerase-like_sf"/>
</dbReference>
<reference evidence="2" key="1">
    <citation type="submission" date="2021-08" db="EMBL/GenBank/DDBJ databases">
        <title>Genome of a novel bacterium of the phylum Verrucomicrobia, Oleiharenicola sp. KSB-15.</title>
        <authorList>
            <person name="Chung J.-H."/>
            <person name="Ahn J.-H."/>
            <person name="Yoon Y."/>
            <person name="Kim D.-Y."/>
            <person name="An S.-H."/>
            <person name="Park I."/>
            <person name="Yeon J."/>
        </authorList>
    </citation>
    <scope>NUCLEOTIDE SEQUENCE</scope>
    <source>
        <strain evidence="2">KSB-15</strain>
    </source>
</reference>
<dbReference type="AlphaFoldDB" id="A0A8F9TSS7"/>
<accession>A0A8F9TSS7</accession>
<sequence>MNLLLWTTHVTSAHDPLLADLRRTGYDGVEIPIFEGTSADYRTLGAKLRDLGLGTTAVTVMSPDASPISPDAKARAAAVDRLRWVLDRAAECGAEVLCGPLHSPLGVFSGVPATADENARGVETLRTVADHAAAHGITLAIEYLNRFENYFLTTAADNLRLVAAVNHPACGCMWDTFHAHIEEKNPAAALAALRGHLVHVHLSENDRGTPGTGQVNWRATFDTLRAIGYDRWLVIEAFGRALPELAAATRVWRDLFADPRDVYTAGLAFIRENLAR</sequence>
<evidence type="ECO:0000259" key="1">
    <source>
        <dbReference type="Pfam" id="PF01261"/>
    </source>
</evidence>
<keyword evidence="3" id="KW-1185">Reference proteome</keyword>
<dbReference type="PANTHER" id="PTHR12110">
    <property type="entry name" value="HYDROXYPYRUVATE ISOMERASE"/>
    <property type="match status" value="1"/>
</dbReference>
<dbReference type="SUPFAM" id="SSF51658">
    <property type="entry name" value="Xylose isomerase-like"/>
    <property type="match status" value="1"/>
</dbReference>
<dbReference type="GO" id="GO:0016853">
    <property type="term" value="F:isomerase activity"/>
    <property type="evidence" value="ECO:0007669"/>
    <property type="project" value="UniProtKB-KW"/>
</dbReference>
<dbReference type="EMBL" id="CP080507">
    <property type="protein sequence ID" value="QYM78390.1"/>
    <property type="molecule type" value="Genomic_DNA"/>
</dbReference>
<protein>
    <submittedName>
        <fullName evidence="2">Sugar phosphate isomerase/epimerase</fullName>
    </submittedName>
</protein>
<keyword evidence="2" id="KW-0413">Isomerase</keyword>
<dbReference type="PANTHER" id="PTHR12110:SF41">
    <property type="entry name" value="INOSOSE DEHYDRATASE"/>
    <property type="match status" value="1"/>
</dbReference>
<evidence type="ECO:0000313" key="2">
    <source>
        <dbReference type="EMBL" id="QYM78390.1"/>
    </source>
</evidence>
<feature type="domain" description="Xylose isomerase-like TIM barrel" evidence="1">
    <location>
        <begin position="19"/>
        <end position="270"/>
    </location>
</feature>
<proteinExistence type="predicted"/>
<dbReference type="KEGG" id="ole:K0B96_13950"/>
<dbReference type="Pfam" id="PF01261">
    <property type="entry name" value="AP_endonuc_2"/>
    <property type="match status" value="1"/>
</dbReference>
<dbReference type="Gene3D" id="3.20.20.150">
    <property type="entry name" value="Divalent-metal-dependent TIM barrel enzymes"/>
    <property type="match status" value="1"/>
</dbReference>
<gene>
    <name evidence="2" type="ORF">K0B96_13950</name>
</gene>
<organism evidence="2 3">
    <name type="scientific">Horticoccus luteus</name>
    <dbReference type="NCBI Taxonomy" id="2862869"/>
    <lineage>
        <taxon>Bacteria</taxon>
        <taxon>Pseudomonadati</taxon>
        <taxon>Verrucomicrobiota</taxon>
        <taxon>Opitutia</taxon>
        <taxon>Opitutales</taxon>
        <taxon>Opitutaceae</taxon>
        <taxon>Horticoccus</taxon>
    </lineage>
</organism>
<dbReference type="InterPro" id="IPR013022">
    <property type="entry name" value="Xyl_isomerase-like_TIM-brl"/>
</dbReference>
<evidence type="ECO:0000313" key="3">
    <source>
        <dbReference type="Proteomes" id="UP000825051"/>
    </source>
</evidence>
<dbReference type="Proteomes" id="UP000825051">
    <property type="component" value="Chromosome"/>
</dbReference>
<dbReference type="InterPro" id="IPR050312">
    <property type="entry name" value="IolE/XylAMocC-like"/>
</dbReference>